<dbReference type="Pfam" id="PF11145">
    <property type="entry name" value="DUF2921"/>
    <property type="match status" value="1"/>
</dbReference>
<feature type="signal peptide" evidence="11">
    <location>
        <begin position="1"/>
        <end position="21"/>
    </location>
</feature>
<protein>
    <recommendedName>
        <fullName evidence="4">RING-type E3 ubiquitin transferase</fullName>
        <ecNumber evidence="4">2.3.2.27</ecNumber>
    </recommendedName>
</protein>
<comment type="catalytic activity">
    <reaction evidence="1">
        <text>S-ubiquitinyl-[E2 ubiquitin-conjugating enzyme]-L-cysteine + [acceptor protein]-L-lysine = [E2 ubiquitin-conjugating enzyme]-L-cysteine + N(6)-ubiquitinyl-[acceptor protein]-L-lysine.</text>
        <dbReference type="EC" id="2.3.2.27"/>
    </reaction>
</comment>
<evidence type="ECO:0000256" key="10">
    <source>
        <dbReference type="SAM" id="Phobius"/>
    </source>
</evidence>
<dbReference type="Pfam" id="PF25333">
    <property type="entry name" value="DUF2921_N"/>
    <property type="match status" value="3"/>
</dbReference>
<reference evidence="14" key="1">
    <citation type="submission" date="2023-04" db="EMBL/GenBank/DDBJ databases">
        <authorList>
            <person name="Vijverberg K."/>
            <person name="Xiong W."/>
            <person name="Schranz E."/>
        </authorList>
    </citation>
    <scope>NUCLEOTIDE SEQUENCE</scope>
</reference>
<keyword evidence="9 10" id="KW-0472">Membrane</keyword>
<feature type="chain" id="PRO_5041337738" description="RING-type E3 ubiquitin transferase" evidence="11">
    <location>
        <begin position="22"/>
        <end position="995"/>
    </location>
</feature>
<evidence type="ECO:0000256" key="11">
    <source>
        <dbReference type="SAM" id="SignalP"/>
    </source>
</evidence>
<dbReference type="InterPro" id="IPR057425">
    <property type="entry name" value="DUF2921_N"/>
</dbReference>
<dbReference type="InterPro" id="IPR021319">
    <property type="entry name" value="DUF2921"/>
</dbReference>
<keyword evidence="8 10" id="KW-1133">Transmembrane helix</keyword>
<feature type="transmembrane region" description="Helical" evidence="10">
    <location>
        <begin position="769"/>
        <end position="786"/>
    </location>
</feature>
<evidence type="ECO:0000256" key="4">
    <source>
        <dbReference type="ARBA" id="ARBA00012483"/>
    </source>
</evidence>
<evidence type="ECO:0000256" key="7">
    <source>
        <dbReference type="ARBA" id="ARBA00022786"/>
    </source>
</evidence>
<feature type="domain" description="DUF2921" evidence="13">
    <location>
        <begin position="577"/>
        <end position="670"/>
    </location>
</feature>
<dbReference type="EC" id="2.3.2.27" evidence="4"/>
<proteinExistence type="predicted"/>
<feature type="domain" description="DUF2921" evidence="13">
    <location>
        <begin position="275"/>
        <end position="463"/>
    </location>
</feature>
<evidence type="ECO:0000256" key="8">
    <source>
        <dbReference type="ARBA" id="ARBA00022989"/>
    </source>
</evidence>
<feature type="transmembrane region" description="Helical" evidence="10">
    <location>
        <begin position="697"/>
        <end position="718"/>
    </location>
</feature>
<evidence type="ECO:0000256" key="6">
    <source>
        <dbReference type="ARBA" id="ARBA00022692"/>
    </source>
</evidence>
<sequence>MKSVYCTLLLFLILYITVLNAHLQSVELDEPTKAFEYDRIDEVKRECSSILPPDFDHKPYGNKLYRRPEKLSFVNGDWWQDLDKAPLIPYDDTLNGFSDQSSPSNLISFWITDVDKTHRSNNSVSINGVLQLSIMTEQLFYSETFGRYPIFNIYPGKSELRMSFQGIVTYTEENNGEIVMCLLGNAVLPSRDPDPNNPWGWVKIPGYINQPPHIYDDRILLVIHYPDKFTVKKRGIHGSLKSLNPKSSQKYFDQIHISASLISRSANYEFSSQKLVSKANFANKDLGSFKGAKFCGILKRLSNSDPLTVVLNWRCNGTEEFCNKLGPFDSDASIKATNGSFKGVALHLQDIRCEKPSLDQQAKHGGLVKVAMVIRMGPPSDALYYTTRQRTGLKKMTLSAEGVWDPSIGQLCMIGCRGIVNEEGDGCDSRICLYIPLLFSIKQRSIILGSISSVEESNMSYFPVAVKKRVSHSELLPNQYYEYSKTHLARSVLVKHERFSFGIVIKKWFLTFPKVKHAESLDSFQDGLSRLAIDLRLQHPVVSSSETEVLFEILSLGQMFGKNWSLQKDSIIGEDTHLNVSAQLSLTGAQYGNFSDLSLEGLYHPLVGKMYLVGCRDVRVYSNLEDGFDCRIEVVVSYPPTTNRWFVNPTASVSIASQRNQHDPLFFRSIKLQTVLLMFQQQHADISSSSRGVEGTLQLQVLTPLIGICCILSQLFYMKQNLDSVHYVSLLMVSVQALGYGFPLVTGLVESNQSSSTYTMNHMIHVIDYWVKIPVLISLLLTLRLYQKVWRSRIRLLSHHVPFELPILLITFFIHVFGFGWFLIVYKRQSWLVGLDEYIGLIQDLFLLPQVIGNLIWQINCKPLRISYFVGLTVIRLLPHVYGYRSSAIVYPSSQIVQQGDIGIPAIAIFLAIVVYVQQKWSYEKLNRTFTLGKFRLLPRGSMAYECLLPVETEAEVNSGCDGMMKTLQRRRGGSRMKHNHWQRLEFEHNHSRAL</sequence>
<keyword evidence="5" id="KW-0808">Transferase</keyword>
<evidence type="ECO:0000256" key="2">
    <source>
        <dbReference type="ARBA" id="ARBA00004127"/>
    </source>
</evidence>
<dbReference type="GO" id="GO:0012505">
    <property type="term" value="C:endomembrane system"/>
    <property type="evidence" value="ECO:0007669"/>
    <property type="project" value="UniProtKB-SubCell"/>
</dbReference>
<comment type="subcellular location">
    <subcellularLocation>
        <location evidence="2">Endomembrane system</location>
        <topology evidence="2">Multi-pass membrane protein</topology>
    </subcellularLocation>
</comment>
<evidence type="ECO:0000313" key="14">
    <source>
        <dbReference type="EMBL" id="CAI9267476.1"/>
    </source>
</evidence>
<evidence type="ECO:0000259" key="12">
    <source>
        <dbReference type="Pfam" id="PF11145"/>
    </source>
</evidence>
<evidence type="ECO:0000256" key="3">
    <source>
        <dbReference type="ARBA" id="ARBA00004906"/>
    </source>
</evidence>
<feature type="transmembrane region" description="Helical" evidence="10">
    <location>
        <begin position="902"/>
        <end position="918"/>
    </location>
</feature>
<feature type="transmembrane region" description="Helical" evidence="10">
    <location>
        <begin position="864"/>
        <end position="882"/>
    </location>
</feature>
<keyword evidence="7" id="KW-0833">Ubl conjugation pathway</keyword>
<dbReference type="AlphaFoldDB" id="A0AA35UYL2"/>
<accession>A0AA35UYL2</accession>
<evidence type="ECO:0000256" key="1">
    <source>
        <dbReference type="ARBA" id="ARBA00000900"/>
    </source>
</evidence>
<dbReference type="PANTHER" id="PTHR33389">
    <property type="entry name" value="FAMILY PROTEIN, PUTATIVE (DUF2921)-RELATED"/>
    <property type="match status" value="1"/>
</dbReference>
<organism evidence="14 15">
    <name type="scientific">Lactuca saligna</name>
    <name type="common">Willowleaf lettuce</name>
    <dbReference type="NCBI Taxonomy" id="75948"/>
    <lineage>
        <taxon>Eukaryota</taxon>
        <taxon>Viridiplantae</taxon>
        <taxon>Streptophyta</taxon>
        <taxon>Embryophyta</taxon>
        <taxon>Tracheophyta</taxon>
        <taxon>Spermatophyta</taxon>
        <taxon>Magnoliopsida</taxon>
        <taxon>eudicotyledons</taxon>
        <taxon>Gunneridae</taxon>
        <taxon>Pentapetalae</taxon>
        <taxon>asterids</taxon>
        <taxon>campanulids</taxon>
        <taxon>Asterales</taxon>
        <taxon>Asteraceae</taxon>
        <taxon>Cichorioideae</taxon>
        <taxon>Cichorieae</taxon>
        <taxon>Lactucinae</taxon>
        <taxon>Lactuca</taxon>
    </lineage>
</organism>
<evidence type="ECO:0000313" key="15">
    <source>
        <dbReference type="Proteomes" id="UP001177003"/>
    </source>
</evidence>
<feature type="transmembrane region" description="Helical" evidence="10">
    <location>
        <begin position="838"/>
        <end position="857"/>
    </location>
</feature>
<keyword evidence="11" id="KW-0732">Signal</keyword>
<dbReference type="Proteomes" id="UP001177003">
    <property type="component" value="Chromosome 1"/>
</dbReference>
<comment type="pathway">
    <text evidence="3">Protein modification; protein ubiquitination.</text>
</comment>
<dbReference type="EMBL" id="OX465077">
    <property type="protein sequence ID" value="CAI9267476.1"/>
    <property type="molecule type" value="Genomic_DNA"/>
</dbReference>
<feature type="transmembrane region" description="Helical" evidence="10">
    <location>
        <begin position="807"/>
        <end position="826"/>
    </location>
</feature>
<keyword evidence="15" id="KW-1185">Reference proteome</keyword>
<evidence type="ECO:0000256" key="5">
    <source>
        <dbReference type="ARBA" id="ARBA00022679"/>
    </source>
</evidence>
<name>A0AA35UYL2_LACSI</name>
<dbReference type="PANTHER" id="PTHR33389:SF4">
    <property type="entry name" value="PII, URIDYLYLTRANSFERASE (DUF2921)"/>
    <property type="match status" value="1"/>
</dbReference>
<feature type="domain" description="DUF2921" evidence="13">
    <location>
        <begin position="43"/>
        <end position="256"/>
    </location>
</feature>
<gene>
    <name evidence="14" type="ORF">LSALG_LOCUS7956</name>
</gene>
<keyword evidence="6 10" id="KW-0812">Transmembrane</keyword>
<dbReference type="GO" id="GO:0061630">
    <property type="term" value="F:ubiquitin protein ligase activity"/>
    <property type="evidence" value="ECO:0007669"/>
    <property type="project" value="UniProtKB-EC"/>
</dbReference>
<feature type="domain" description="SWEET-like" evidence="12">
    <location>
        <begin position="700"/>
        <end position="922"/>
    </location>
</feature>
<evidence type="ECO:0000259" key="13">
    <source>
        <dbReference type="Pfam" id="PF25333"/>
    </source>
</evidence>
<feature type="transmembrane region" description="Helical" evidence="10">
    <location>
        <begin position="730"/>
        <end position="749"/>
    </location>
</feature>
<evidence type="ECO:0000256" key="9">
    <source>
        <dbReference type="ARBA" id="ARBA00023136"/>
    </source>
</evidence>